<dbReference type="Proteomes" id="UP000318741">
    <property type="component" value="Chromosome"/>
</dbReference>
<dbReference type="InterPro" id="IPR013785">
    <property type="entry name" value="Aldolase_TIM"/>
</dbReference>
<dbReference type="Pfam" id="PF00701">
    <property type="entry name" value="DHDPS"/>
    <property type="match status" value="1"/>
</dbReference>
<sequence length="314" mass="33388">MLTNFDAAHLARSVIAVPPLARDADLNVADAPNRALIRHIEAGGVRSLLYGGNANFYNVSLGEYAGLLDFLADAAGSDTLVIPSAGPDYGKLRDQIPALRDSDFPTVMVLPLKFPATRDGVRTGVRRFAEALGRPIVLYLKDEDYLTPAGAASLVDDGLVAFVKYAVVRADPADDPYLSDLLDRVDPRLVVSGMGERPAVVHVRDFGLAGFTSGSVCVGPRGSQRMLEALRDGDFAAAESLRERYLPLEDLRDGHSPIRVLHDAVTLTGIADTGPMLPLLSNLPDELRAPVREAAAALLAVDADPTVAADAATR</sequence>
<reference evidence="2 3" key="1">
    <citation type="submission" date="2019-02" db="EMBL/GenBank/DDBJ databases">
        <title>Deep-cultivation of Planctomycetes and their phenomic and genomic characterization uncovers novel biology.</title>
        <authorList>
            <person name="Wiegand S."/>
            <person name="Jogler M."/>
            <person name="Boedeker C."/>
            <person name="Pinto D."/>
            <person name="Vollmers J."/>
            <person name="Rivas-Marin E."/>
            <person name="Kohn T."/>
            <person name="Peeters S.H."/>
            <person name="Heuer A."/>
            <person name="Rast P."/>
            <person name="Oberbeckmann S."/>
            <person name="Bunk B."/>
            <person name="Jeske O."/>
            <person name="Meyerdierks A."/>
            <person name="Storesund J.E."/>
            <person name="Kallscheuer N."/>
            <person name="Luecker S."/>
            <person name="Lage O.M."/>
            <person name="Pohl T."/>
            <person name="Merkel B.J."/>
            <person name="Hornburger P."/>
            <person name="Mueller R.-W."/>
            <person name="Bruemmer F."/>
            <person name="Labrenz M."/>
            <person name="Spormann A.M."/>
            <person name="Op den Camp H."/>
            <person name="Overmann J."/>
            <person name="Amann R."/>
            <person name="Jetten M.S.M."/>
            <person name="Mascher T."/>
            <person name="Medema M.H."/>
            <person name="Devos D.P."/>
            <person name="Kaster A.-K."/>
            <person name="Ovreas L."/>
            <person name="Rohde M."/>
            <person name="Galperin M.Y."/>
            <person name="Jogler C."/>
        </authorList>
    </citation>
    <scope>NUCLEOTIDE SEQUENCE [LARGE SCALE GENOMIC DNA]</scope>
    <source>
        <strain evidence="2 3">CA12</strain>
    </source>
</reference>
<protein>
    <recommendedName>
        <fullName evidence="4">5-dehydro-4-deoxyglucarate dehydratase</fullName>
    </recommendedName>
</protein>
<dbReference type="CDD" id="cd00408">
    <property type="entry name" value="DHDPS-like"/>
    <property type="match status" value="1"/>
</dbReference>
<keyword evidence="3" id="KW-1185">Reference proteome</keyword>
<dbReference type="GO" id="GO:0016829">
    <property type="term" value="F:lyase activity"/>
    <property type="evidence" value="ECO:0007669"/>
    <property type="project" value="UniProtKB-KW"/>
</dbReference>
<dbReference type="KEGG" id="acaf:CA12_27350"/>
<name>A0A517PB91_9PLAN</name>
<gene>
    <name evidence="2" type="ORF">CA12_27350</name>
</gene>
<evidence type="ECO:0000313" key="2">
    <source>
        <dbReference type="EMBL" id="QDT16629.1"/>
    </source>
</evidence>
<dbReference type="RefSeq" id="WP_145359497.1">
    <property type="nucleotide sequence ID" value="NZ_CP036265.1"/>
</dbReference>
<evidence type="ECO:0000256" key="1">
    <source>
        <dbReference type="ARBA" id="ARBA00023239"/>
    </source>
</evidence>
<keyword evidence="1" id="KW-0456">Lyase</keyword>
<dbReference type="InterPro" id="IPR002220">
    <property type="entry name" value="DapA-like"/>
</dbReference>
<evidence type="ECO:0000313" key="3">
    <source>
        <dbReference type="Proteomes" id="UP000318741"/>
    </source>
</evidence>
<dbReference type="EMBL" id="CP036265">
    <property type="protein sequence ID" value="QDT16629.1"/>
    <property type="molecule type" value="Genomic_DNA"/>
</dbReference>
<accession>A0A517PB91</accession>
<dbReference type="SMART" id="SM01130">
    <property type="entry name" value="DHDPS"/>
    <property type="match status" value="1"/>
</dbReference>
<dbReference type="SUPFAM" id="SSF51569">
    <property type="entry name" value="Aldolase"/>
    <property type="match status" value="1"/>
</dbReference>
<evidence type="ECO:0008006" key="4">
    <source>
        <dbReference type="Google" id="ProtNLM"/>
    </source>
</evidence>
<dbReference type="OrthoDB" id="8878499at2"/>
<proteinExistence type="predicted"/>
<organism evidence="2 3">
    <name type="scientific">Alienimonas californiensis</name>
    <dbReference type="NCBI Taxonomy" id="2527989"/>
    <lineage>
        <taxon>Bacteria</taxon>
        <taxon>Pseudomonadati</taxon>
        <taxon>Planctomycetota</taxon>
        <taxon>Planctomycetia</taxon>
        <taxon>Planctomycetales</taxon>
        <taxon>Planctomycetaceae</taxon>
        <taxon>Alienimonas</taxon>
    </lineage>
</organism>
<dbReference type="AlphaFoldDB" id="A0A517PB91"/>
<dbReference type="Gene3D" id="3.20.20.70">
    <property type="entry name" value="Aldolase class I"/>
    <property type="match status" value="1"/>
</dbReference>